<evidence type="ECO:0000256" key="5">
    <source>
        <dbReference type="ARBA" id="ARBA00022801"/>
    </source>
</evidence>
<comment type="similarity">
    <text evidence="7">Belongs to the PINc/VapC protein family.</text>
</comment>
<dbReference type="InterPro" id="IPR050556">
    <property type="entry name" value="Type_II_TA_system_RNase"/>
</dbReference>
<dbReference type="PANTHER" id="PTHR33653:SF1">
    <property type="entry name" value="RIBONUCLEASE VAPC2"/>
    <property type="match status" value="1"/>
</dbReference>
<feature type="domain" description="PIN" evidence="8">
    <location>
        <begin position="4"/>
        <end position="126"/>
    </location>
</feature>
<dbReference type="STRING" id="1798371.A2W14_06520"/>
<evidence type="ECO:0000256" key="1">
    <source>
        <dbReference type="ARBA" id="ARBA00001946"/>
    </source>
</evidence>
<keyword evidence="6" id="KW-0460">Magnesium</keyword>
<evidence type="ECO:0000256" key="6">
    <source>
        <dbReference type="ARBA" id="ARBA00022842"/>
    </source>
</evidence>
<keyword evidence="5" id="KW-0378">Hydrolase</keyword>
<organism evidence="9 10">
    <name type="scientific">Candidatus Gottesmanbacteria bacterium RBG_16_37_8</name>
    <dbReference type="NCBI Taxonomy" id="1798371"/>
    <lineage>
        <taxon>Bacteria</taxon>
        <taxon>Candidatus Gottesmaniibacteriota</taxon>
    </lineage>
</organism>
<dbReference type="SUPFAM" id="SSF88723">
    <property type="entry name" value="PIN domain-like"/>
    <property type="match status" value="1"/>
</dbReference>
<accession>A0A1F5YPV2</accession>
<evidence type="ECO:0000256" key="7">
    <source>
        <dbReference type="ARBA" id="ARBA00038093"/>
    </source>
</evidence>
<dbReference type="EMBL" id="MFJA01000073">
    <property type="protein sequence ID" value="OGG02156.1"/>
    <property type="molecule type" value="Genomic_DNA"/>
</dbReference>
<protein>
    <recommendedName>
        <fullName evidence="8">PIN domain-containing protein</fullName>
    </recommendedName>
</protein>
<dbReference type="InterPro" id="IPR029060">
    <property type="entry name" value="PIN-like_dom_sf"/>
</dbReference>
<evidence type="ECO:0000256" key="4">
    <source>
        <dbReference type="ARBA" id="ARBA00022723"/>
    </source>
</evidence>
<keyword evidence="2" id="KW-1277">Toxin-antitoxin system</keyword>
<keyword evidence="3" id="KW-0540">Nuclease</keyword>
<dbReference type="InterPro" id="IPR002716">
    <property type="entry name" value="PIN_dom"/>
</dbReference>
<dbReference type="GO" id="GO:0046872">
    <property type="term" value="F:metal ion binding"/>
    <property type="evidence" value="ECO:0007669"/>
    <property type="project" value="UniProtKB-KW"/>
</dbReference>
<dbReference type="GO" id="GO:0004518">
    <property type="term" value="F:nuclease activity"/>
    <property type="evidence" value="ECO:0007669"/>
    <property type="project" value="UniProtKB-KW"/>
</dbReference>
<dbReference type="GO" id="GO:0016787">
    <property type="term" value="F:hydrolase activity"/>
    <property type="evidence" value="ECO:0007669"/>
    <property type="project" value="UniProtKB-KW"/>
</dbReference>
<dbReference type="PANTHER" id="PTHR33653">
    <property type="entry name" value="RIBONUCLEASE VAPC2"/>
    <property type="match status" value="1"/>
</dbReference>
<dbReference type="Gene3D" id="3.40.50.1010">
    <property type="entry name" value="5'-nuclease"/>
    <property type="match status" value="1"/>
</dbReference>
<evidence type="ECO:0000256" key="3">
    <source>
        <dbReference type="ARBA" id="ARBA00022722"/>
    </source>
</evidence>
<keyword evidence="4" id="KW-0479">Metal-binding</keyword>
<dbReference type="Proteomes" id="UP000176665">
    <property type="component" value="Unassembled WGS sequence"/>
</dbReference>
<evidence type="ECO:0000313" key="10">
    <source>
        <dbReference type="Proteomes" id="UP000176665"/>
    </source>
</evidence>
<comment type="caution">
    <text evidence="9">The sequence shown here is derived from an EMBL/GenBank/DDBJ whole genome shotgun (WGS) entry which is preliminary data.</text>
</comment>
<name>A0A1F5YPV2_9BACT</name>
<dbReference type="AlphaFoldDB" id="A0A1F5YPV2"/>
<reference evidence="9 10" key="1">
    <citation type="journal article" date="2016" name="Nat. Commun.">
        <title>Thousands of microbial genomes shed light on interconnected biogeochemical processes in an aquifer system.</title>
        <authorList>
            <person name="Anantharaman K."/>
            <person name="Brown C.T."/>
            <person name="Hug L.A."/>
            <person name="Sharon I."/>
            <person name="Castelle C.J."/>
            <person name="Probst A.J."/>
            <person name="Thomas B.C."/>
            <person name="Singh A."/>
            <person name="Wilkins M.J."/>
            <person name="Karaoz U."/>
            <person name="Brodie E.L."/>
            <person name="Williams K.H."/>
            <person name="Hubbard S.S."/>
            <person name="Banfield J.F."/>
        </authorList>
    </citation>
    <scope>NUCLEOTIDE SEQUENCE [LARGE SCALE GENOMIC DNA]</scope>
</reference>
<evidence type="ECO:0000313" key="9">
    <source>
        <dbReference type="EMBL" id="OGG02156.1"/>
    </source>
</evidence>
<comment type="cofactor">
    <cofactor evidence="1">
        <name>Mg(2+)</name>
        <dbReference type="ChEBI" id="CHEBI:18420"/>
    </cofactor>
</comment>
<dbReference type="Pfam" id="PF01850">
    <property type="entry name" value="PIN"/>
    <property type="match status" value="1"/>
</dbReference>
<evidence type="ECO:0000259" key="8">
    <source>
        <dbReference type="Pfam" id="PF01850"/>
    </source>
</evidence>
<sequence length="133" mass="15415">MNKYFLDTSIIIPYIRGKKEVIEFIDNLKGELISSYVCLAEIYEGIFSYKNQNKESAEKNLMIFFRGLDDVIGLNEDIAKTFGLIRTELRKKGLLIEDMDIFIASSCLVYQAILVTENVKHFDRIRNLQILPL</sequence>
<evidence type="ECO:0000256" key="2">
    <source>
        <dbReference type="ARBA" id="ARBA00022649"/>
    </source>
</evidence>
<gene>
    <name evidence="9" type="ORF">A2W14_06520</name>
</gene>
<proteinExistence type="inferred from homology"/>
<dbReference type="CDD" id="cd09881">
    <property type="entry name" value="PIN_VapC4-5_FitB-like"/>
    <property type="match status" value="1"/>
</dbReference>